<dbReference type="InterPro" id="IPR001173">
    <property type="entry name" value="Glyco_trans_2-like"/>
</dbReference>
<evidence type="ECO:0000313" key="2">
    <source>
        <dbReference type="EMBL" id="NVN10360.1"/>
    </source>
</evidence>
<organism evidence="2 3">
    <name type="scientific">Nguyenibacter vanlangensis</name>
    <dbReference type="NCBI Taxonomy" id="1216886"/>
    <lineage>
        <taxon>Bacteria</taxon>
        <taxon>Pseudomonadati</taxon>
        <taxon>Pseudomonadota</taxon>
        <taxon>Alphaproteobacteria</taxon>
        <taxon>Acetobacterales</taxon>
        <taxon>Acetobacteraceae</taxon>
        <taxon>Nguyenibacter</taxon>
    </lineage>
</organism>
<protein>
    <submittedName>
        <fullName evidence="2">Glycosyltransferase family 2 protein</fullName>
    </submittedName>
</protein>
<proteinExistence type="predicted"/>
<comment type="caution">
    <text evidence="2">The sequence shown here is derived from an EMBL/GenBank/DDBJ whole genome shotgun (WGS) entry which is preliminary data.</text>
</comment>
<evidence type="ECO:0000313" key="3">
    <source>
        <dbReference type="Proteomes" id="UP000534870"/>
    </source>
</evidence>
<dbReference type="PANTHER" id="PTHR48090">
    <property type="entry name" value="UNDECAPRENYL-PHOSPHATE 4-DEOXY-4-FORMAMIDO-L-ARABINOSE TRANSFERASE-RELATED"/>
    <property type="match status" value="1"/>
</dbReference>
<feature type="domain" description="Glycosyltransferase 2-like" evidence="1">
    <location>
        <begin position="9"/>
        <end position="160"/>
    </location>
</feature>
<dbReference type="EMBL" id="JABXXP010000034">
    <property type="protein sequence ID" value="NVN10360.1"/>
    <property type="molecule type" value="Genomic_DNA"/>
</dbReference>
<dbReference type="Pfam" id="PF00535">
    <property type="entry name" value="Glycos_transf_2"/>
    <property type="match status" value="1"/>
</dbReference>
<dbReference type="GO" id="GO:0016740">
    <property type="term" value="F:transferase activity"/>
    <property type="evidence" value="ECO:0007669"/>
    <property type="project" value="UniProtKB-KW"/>
</dbReference>
<dbReference type="Gene3D" id="3.90.550.10">
    <property type="entry name" value="Spore Coat Polysaccharide Biosynthesis Protein SpsA, Chain A"/>
    <property type="match status" value="1"/>
</dbReference>
<dbReference type="Proteomes" id="UP000534870">
    <property type="component" value="Unassembled WGS sequence"/>
</dbReference>
<gene>
    <name evidence="2" type="ORF">HUK84_04210</name>
</gene>
<accession>A0A7Y7M441</accession>
<name>A0A7Y7M441_9PROT</name>
<dbReference type="CDD" id="cd04179">
    <property type="entry name" value="DPM_DPG-synthase_like"/>
    <property type="match status" value="1"/>
</dbReference>
<dbReference type="SUPFAM" id="SSF53448">
    <property type="entry name" value="Nucleotide-diphospho-sugar transferases"/>
    <property type="match status" value="1"/>
</dbReference>
<dbReference type="InterPro" id="IPR029044">
    <property type="entry name" value="Nucleotide-diphossugar_trans"/>
</dbReference>
<keyword evidence="2" id="KW-0808">Transferase</keyword>
<dbReference type="PANTHER" id="PTHR48090:SF7">
    <property type="entry name" value="RFBJ PROTEIN"/>
    <property type="match status" value="1"/>
</dbReference>
<dbReference type="RefSeq" id="WP_176639139.1">
    <property type="nucleotide sequence ID" value="NZ_JABXXP010000034.1"/>
</dbReference>
<reference evidence="2 3" key="1">
    <citation type="submission" date="2020-06" db="EMBL/GenBank/DDBJ databases">
        <title>Description of novel acetic acid bacteria.</title>
        <authorList>
            <person name="Sombolestani A."/>
        </authorList>
    </citation>
    <scope>NUCLEOTIDE SEQUENCE [LARGE SCALE GENOMIC DNA]</scope>
    <source>
        <strain evidence="2 3">LMG 31431</strain>
    </source>
</reference>
<sequence length="252" mass="27218">MMSACRHVVLVPSYNSGPLLLETVVGVLRAWPDVVVVIDGSTDGSDAALAALVPGNPGLEIVRCVRNRGKGSAVLAGALRASARGFTHVLTMDADGQHPPEAIRDFIERSRAHPGAMILGAPIFGADAPVVRVWGRKIANGLARLKTAGAVQDCLFGFRVYPLGDLLAVMRSSRFMTGFDFDPELAVRLCWRGVPVINVPTTVRYPSRAEGGISHFRYGRDNLRLGFMHLRLAGAWAWRSVRSHLGMPPPSF</sequence>
<dbReference type="InterPro" id="IPR050256">
    <property type="entry name" value="Glycosyltransferase_2"/>
</dbReference>
<evidence type="ECO:0000259" key="1">
    <source>
        <dbReference type="Pfam" id="PF00535"/>
    </source>
</evidence>
<dbReference type="AlphaFoldDB" id="A0A7Y7M441"/>